<dbReference type="InterPro" id="IPR000631">
    <property type="entry name" value="CARKD"/>
</dbReference>
<evidence type="ECO:0000256" key="4">
    <source>
        <dbReference type="ARBA" id="ARBA00009524"/>
    </source>
</evidence>
<comment type="similarity">
    <text evidence="18">Belongs to the NnrE/AIBP family.</text>
</comment>
<comment type="similarity">
    <text evidence="4 19">In the C-terminal section; belongs to the NnrD/CARKD family.</text>
</comment>
<evidence type="ECO:0000256" key="9">
    <source>
        <dbReference type="ARBA" id="ARBA00022958"/>
    </source>
</evidence>
<keyword evidence="6 17" id="KW-0547">Nucleotide-binding</keyword>
<dbReference type="SUPFAM" id="SSF53613">
    <property type="entry name" value="Ribokinase-like"/>
    <property type="match status" value="1"/>
</dbReference>
<reference evidence="22" key="1">
    <citation type="journal article" date="2019" name="Microbiol. Resour. Announc.">
        <title>Complete Genome Sequence of Rubrobacter xylanophilus Strain AA3-22, Isolated from Arima Onsen in Japan.</title>
        <authorList>
            <person name="Tomariguchi N."/>
            <person name="Miyazaki K."/>
        </authorList>
    </citation>
    <scope>NUCLEOTIDE SEQUENCE [LARGE SCALE GENOMIC DNA]</scope>
    <source>
        <strain evidence="22">AA3-22</strain>
    </source>
</reference>
<evidence type="ECO:0000256" key="1">
    <source>
        <dbReference type="ARBA" id="ARBA00000013"/>
    </source>
</evidence>
<comment type="function">
    <text evidence="17">Catalyzes the dehydration of the S-form of NAD(P)HX at the expense of ADP, which is converted to AMP. Together with NAD(P)HX epimerase, which catalyzes the epimerization of the S- and R-forms, the enzyme allows the repair of both epimers of NAD(P)HX, a damaged form of NAD(P)H that is a result of enzymatic or heat-dependent hydration.</text>
</comment>
<dbReference type="NCBIfam" id="TIGR00197">
    <property type="entry name" value="yjeF_nterm"/>
    <property type="match status" value="1"/>
</dbReference>
<dbReference type="AlphaFoldDB" id="A0A510HG67"/>
<keyword evidence="12 17" id="KW-0456">Lyase</keyword>
<evidence type="ECO:0000256" key="18">
    <source>
        <dbReference type="HAMAP-Rule" id="MF_01966"/>
    </source>
</evidence>
<evidence type="ECO:0000256" key="6">
    <source>
        <dbReference type="ARBA" id="ARBA00022741"/>
    </source>
</evidence>
<evidence type="ECO:0000256" key="12">
    <source>
        <dbReference type="ARBA" id="ARBA00023239"/>
    </source>
</evidence>
<comment type="subunit">
    <text evidence="17">Homotetramer.</text>
</comment>
<dbReference type="PANTHER" id="PTHR12592">
    <property type="entry name" value="ATP-DEPENDENT (S)-NAD(P)H-HYDRATE DEHYDRATASE FAMILY MEMBER"/>
    <property type="match status" value="1"/>
</dbReference>
<keyword evidence="5 18" id="KW-0479">Metal-binding</keyword>
<dbReference type="NCBIfam" id="TIGR00196">
    <property type="entry name" value="yjeF_cterm"/>
    <property type="match status" value="1"/>
</dbReference>
<feature type="binding site" evidence="18">
    <location>
        <position position="152"/>
    </location>
    <ligand>
        <name>(6S)-NADPHX</name>
        <dbReference type="ChEBI" id="CHEBI:64076"/>
    </ligand>
</feature>
<feature type="binding site" evidence="17">
    <location>
        <position position="373"/>
    </location>
    <ligand>
        <name>(6S)-NADPHX</name>
        <dbReference type="ChEBI" id="CHEBI:64076"/>
    </ligand>
</feature>
<comment type="catalytic activity">
    <reaction evidence="1 18 19">
        <text>(6R)-NADHX = (6S)-NADHX</text>
        <dbReference type="Rhea" id="RHEA:32215"/>
        <dbReference type="ChEBI" id="CHEBI:64074"/>
        <dbReference type="ChEBI" id="CHEBI:64075"/>
        <dbReference type="EC" id="5.1.99.6"/>
    </reaction>
</comment>
<dbReference type="PANTHER" id="PTHR12592:SF0">
    <property type="entry name" value="ATP-DEPENDENT (S)-NAD(P)H-HYDRATE DEHYDRATASE"/>
    <property type="match status" value="1"/>
</dbReference>
<feature type="binding site" evidence="18">
    <location>
        <begin position="123"/>
        <end position="129"/>
    </location>
    <ligand>
        <name>(6S)-NADPHX</name>
        <dbReference type="ChEBI" id="CHEBI:64076"/>
    </ligand>
</feature>
<keyword evidence="13" id="KW-0511">Multifunctional enzyme</keyword>
<keyword evidence="8 17" id="KW-0521">NADP</keyword>
<evidence type="ECO:0000256" key="7">
    <source>
        <dbReference type="ARBA" id="ARBA00022840"/>
    </source>
</evidence>
<dbReference type="SUPFAM" id="SSF64153">
    <property type="entry name" value="YjeF N-terminal domain-like"/>
    <property type="match status" value="1"/>
</dbReference>
<comment type="similarity">
    <text evidence="3 19">In the N-terminal section; belongs to the NnrE/AIBP family.</text>
</comment>
<evidence type="ECO:0000313" key="23">
    <source>
        <dbReference type="Proteomes" id="UP000318065"/>
    </source>
</evidence>
<name>A0A510HG67_9ACTN</name>
<feature type="domain" description="YjeF C-terminal" evidence="20">
    <location>
        <begin position="217"/>
        <end position="500"/>
    </location>
</feature>
<evidence type="ECO:0000256" key="10">
    <source>
        <dbReference type="ARBA" id="ARBA00023027"/>
    </source>
</evidence>
<keyword evidence="11 18" id="KW-0413">Isomerase</keyword>
<feature type="domain" description="YjeF N-terminal" evidence="21">
    <location>
        <begin position="9"/>
        <end position="209"/>
    </location>
</feature>
<comment type="cofactor">
    <cofactor evidence="18 19">
        <name>K(+)</name>
        <dbReference type="ChEBI" id="CHEBI:29103"/>
    </cofactor>
    <text evidence="18 19">Binds 1 potassium ion per subunit.</text>
</comment>
<evidence type="ECO:0000256" key="3">
    <source>
        <dbReference type="ARBA" id="ARBA00006001"/>
    </source>
</evidence>
<comment type="function">
    <text evidence="18">Catalyzes the epimerization of the S- and R-forms of NAD(P)HX, a damaged form of NAD(P)H that is a result of enzymatic or heat-dependent hydration. This is a prerequisite for the S-specific NAD(P)H-hydrate dehydratase to allow the repair of both epimers of NAD(P)HX.</text>
</comment>
<dbReference type="GO" id="GO:0005524">
    <property type="term" value="F:ATP binding"/>
    <property type="evidence" value="ECO:0007669"/>
    <property type="project" value="UniProtKB-UniRule"/>
</dbReference>
<sequence length="518" mass="52295">MRLYTAEEMGSADRAAQEMGITGRILMERAGVGMATLALERFSPRRAVAVCGGGNNGGDGFVVARELHRAGVEVEVVASKETYRGDPEANLRALRALGIRVVGPEGLEGVLSGAELVVDALLGTGFSGEVREREAAMIRQINASPAPVLAVDVPSGVDGSTGEVRGAAVRADLTVCAHAIKVGCVVSPGREHAGRVAVVDIGIPPGAEVEPSVVLNDAASLAGLIPRTAEPAHKYSAGALLVVAGSRAMTGAAVMTVAGAQRAGCGIVFLVTAAGAAPLLDARLTEAIVEGAPEDAAGHMGEEALDAVLGRAGRASAVVVGPGLGVGEGGRRLVEGILREVEAPVLLDADAITNLAGSGALARREAPAVITPHAGELGRIMGAGAREISASRLRCAREAARRHRCCVLLKGSDTIVVEGDRAAVNPTGHVALATAGTGDVLSGVIGALLSRGVEPYDAARAGAWAHGRAARLWLEETGWPAESLIATDLLSHLPRAFAELLGNSPEAEGPAAPGSGAG</sequence>
<keyword evidence="9 18" id="KW-0630">Potassium</keyword>
<dbReference type="PROSITE" id="PS51385">
    <property type="entry name" value="YJEF_N"/>
    <property type="match status" value="1"/>
</dbReference>
<dbReference type="Pfam" id="PF03853">
    <property type="entry name" value="YjeF_N"/>
    <property type="match status" value="1"/>
</dbReference>
<dbReference type="EC" id="5.1.99.6" evidence="19"/>
<comment type="function">
    <text evidence="14 19">Bifunctional enzyme that catalyzes the epimerization of the S- and R-forms of NAD(P)HX and the dehydration of the S-form of NAD(P)HX at the expense of ADP, which is converted to AMP. This allows the repair of both epimers of NAD(P)HX, a damaged form of NAD(P)H that is a result of enzymatic or heat-dependent hydration.</text>
</comment>
<dbReference type="GO" id="GO:0110051">
    <property type="term" value="P:metabolite repair"/>
    <property type="evidence" value="ECO:0007669"/>
    <property type="project" value="TreeGrafter"/>
</dbReference>
<dbReference type="InterPro" id="IPR004443">
    <property type="entry name" value="YjeF_N_dom"/>
</dbReference>
<accession>A0A510HG67</accession>
<gene>
    <name evidence="22" type="primary">yjeF</name>
    <name evidence="17" type="synonym">nnrD</name>
    <name evidence="18" type="synonym">nnrE</name>
    <name evidence="22" type="ORF">RxyAA322_00790</name>
</gene>
<dbReference type="HAMAP" id="MF_01966">
    <property type="entry name" value="NADHX_epimerase"/>
    <property type="match status" value="1"/>
</dbReference>
<feature type="binding site" evidence="18">
    <location>
        <position position="155"/>
    </location>
    <ligand>
        <name>K(+)</name>
        <dbReference type="ChEBI" id="CHEBI:29103"/>
    </ligand>
</feature>
<organism evidence="22 23">
    <name type="scientific">Rubrobacter xylanophilus</name>
    <dbReference type="NCBI Taxonomy" id="49319"/>
    <lineage>
        <taxon>Bacteria</taxon>
        <taxon>Bacillati</taxon>
        <taxon>Actinomycetota</taxon>
        <taxon>Rubrobacteria</taxon>
        <taxon>Rubrobacterales</taxon>
        <taxon>Rubrobacteraceae</taxon>
        <taxon>Rubrobacter</taxon>
    </lineage>
</organism>
<keyword evidence="10 17" id="KW-0520">NAD</keyword>
<evidence type="ECO:0000256" key="17">
    <source>
        <dbReference type="HAMAP-Rule" id="MF_01965"/>
    </source>
</evidence>
<feature type="binding site" evidence="17">
    <location>
        <position position="438"/>
    </location>
    <ligand>
        <name>AMP</name>
        <dbReference type="ChEBI" id="CHEBI:456215"/>
    </ligand>
</feature>
<evidence type="ECO:0000256" key="19">
    <source>
        <dbReference type="PIRNR" id="PIRNR017184"/>
    </source>
</evidence>
<evidence type="ECO:0000313" key="22">
    <source>
        <dbReference type="EMBL" id="BBL78225.1"/>
    </source>
</evidence>
<keyword evidence="7 17" id="KW-0067">ATP-binding</keyword>
<feature type="binding site" evidence="17">
    <location>
        <position position="323"/>
    </location>
    <ligand>
        <name>(6S)-NADPHX</name>
        <dbReference type="ChEBI" id="CHEBI:64076"/>
    </ligand>
</feature>
<evidence type="ECO:0000256" key="13">
    <source>
        <dbReference type="ARBA" id="ARBA00023268"/>
    </source>
</evidence>
<evidence type="ECO:0000256" key="15">
    <source>
        <dbReference type="ARBA" id="ARBA00048238"/>
    </source>
</evidence>
<dbReference type="Gene3D" id="3.40.50.10260">
    <property type="entry name" value="YjeF N-terminal domain"/>
    <property type="match status" value="1"/>
</dbReference>
<dbReference type="CDD" id="cd01171">
    <property type="entry name" value="YXKO-related"/>
    <property type="match status" value="1"/>
</dbReference>
<dbReference type="PROSITE" id="PS51383">
    <property type="entry name" value="YJEF_C_3"/>
    <property type="match status" value="1"/>
</dbReference>
<keyword evidence="23" id="KW-1185">Reference proteome</keyword>
<evidence type="ECO:0000256" key="5">
    <source>
        <dbReference type="ARBA" id="ARBA00022723"/>
    </source>
</evidence>
<evidence type="ECO:0000256" key="2">
    <source>
        <dbReference type="ARBA" id="ARBA00000909"/>
    </source>
</evidence>
<dbReference type="EC" id="4.2.1.136" evidence="19"/>
<dbReference type="Proteomes" id="UP000318065">
    <property type="component" value="Chromosome"/>
</dbReference>
<dbReference type="InterPro" id="IPR036652">
    <property type="entry name" value="YjeF_N_dom_sf"/>
</dbReference>
<dbReference type="Pfam" id="PF01256">
    <property type="entry name" value="Carb_kinase"/>
    <property type="match status" value="1"/>
</dbReference>
<dbReference type="InterPro" id="IPR017953">
    <property type="entry name" value="Carbohydrate_kinase_pred_CS"/>
</dbReference>
<dbReference type="InterPro" id="IPR030677">
    <property type="entry name" value="Nnr"/>
</dbReference>
<evidence type="ECO:0000259" key="20">
    <source>
        <dbReference type="PROSITE" id="PS51383"/>
    </source>
</evidence>
<dbReference type="HAMAP" id="MF_01965">
    <property type="entry name" value="NADHX_dehydratase"/>
    <property type="match status" value="1"/>
</dbReference>
<comment type="caution">
    <text evidence="18">Lacks conserved residue(s) required for the propagation of feature annotation.</text>
</comment>
<feature type="binding site" evidence="18">
    <location>
        <position position="56"/>
    </location>
    <ligand>
        <name>K(+)</name>
        <dbReference type="ChEBI" id="CHEBI:29103"/>
    </ligand>
</feature>
<feature type="binding site" evidence="17">
    <location>
        <begin position="410"/>
        <end position="414"/>
    </location>
    <ligand>
        <name>AMP</name>
        <dbReference type="ChEBI" id="CHEBI:456215"/>
    </ligand>
</feature>
<dbReference type="OrthoDB" id="9806925at2"/>
<evidence type="ECO:0000256" key="8">
    <source>
        <dbReference type="ARBA" id="ARBA00022857"/>
    </source>
</evidence>
<comment type="cofactor">
    <cofactor evidence="17">
        <name>Mg(2+)</name>
        <dbReference type="ChEBI" id="CHEBI:18420"/>
    </cofactor>
</comment>
<feature type="binding site" evidence="17">
    <location>
        <position position="439"/>
    </location>
    <ligand>
        <name>(6S)-NADPHX</name>
        <dbReference type="ChEBI" id="CHEBI:64076"/>
    </ligand>
</feature>
<evidence type="ECO:0000256" key="11">
    <source>
        <dbReference type="ARBA" id="ARBA00023235"/>
    </source>
</evidence>
<dbReference type="GO" id="GO:0052855">
    <property type="term" value="F:ADP-dependent NAD(P)H-hydrate dehydratase activity"/>
    <property type="evidence" value="ECO:0007669"/>
    <property type="project" value="UniProtKB-UniRule"/>
</dbReference>
<feature type="binding site" evidence="18">
    <location>
        <position position="119"/>
    </location>
    <ligand>
        <name>K(+)</name>
        <dbReference type="ChEBI" id="CHEBI:29103"/>
    </ligand>
</feature>
<comment type="catalytic activity">
    <reaction evidence="2 18 19">
        <text>(6R)-NADPHX = (6S)-NADPHX</text>
        <dbReference type="Rhea" id="RHEA:32227"/>
        <dbReference type="ChEBI" id="CHEBI:64076"/>
        <dbReference type="ChEBI" id="CHEBI:64077"/>
        <dbReference type="EC" id="5.1.99.6"/>
    </reaction>
</comment>
<dbReference type="GO" id="GO:0046496">
    <property type="term" value="P:nicotinamide nucleotide metabolic process"/>
    <property type="evidence" value="ECO:0007669"/>
    <property type="project" value="UniProtKB-UniRule"/>
</dbReference>
<feature type="binding site" evidence="18">
    <location>
        <begin position="55"/>
        <end position="59"/>
    </location>
    <ligand>
        <name>(6S)-NADPHX</name>
        <dbReference type="ChEBI" id="CHEBI:64076"/>
    </ligand>
</feature>
<feature type="binding site" evidence="17">
    <location>
        <position position="252"/>
    </location>
    <ligand>
        <name>(6S)-NADPHX</name>
        <dbReference type="ChEBI" id="CHEBI:64076"/>
    </ligand>
</feature>
<proteinExistence type="inferred from homology"/>
<evidence type="ECO:0000256" key="14">
    <source>
        <dbReference type="ARBA" id="ARBA00025153"/>
    </source>
</evidence>
<dbReference type="GO" id="GO:0046872">
    <property type="term" value="F:metal ion binding"/>
    <property type="evidence" value="ECO:0007669"/>
    <property type="project" value="UniProtKB-UniRule"/>
</dbReference>
<dbReference type="EMBL" id="AP019791">
    <property type="protein sequence ID" value="BBL78225.1"/>
    <property type="molecule type" value="Genomic_DNA"/>
</dbReference>
<dbReference type="GO" id="GO:0052856">
    <property type="term" value="F:NAD(P)HX epimerase activity"/>
    <property type="evidence" value="ECO:0007669"/>
    <property type="project" value="UniProtKB-UniRule"/>
</dbReference>
<evidence type="ECO:0000259" key="21">
    <source>
        <dbReference type="PROSITE" id="PS51385"/>
    </source>
</evidence>
<protein>
    <recommendedName>
        <fullName evidence="19">Bifunctional NAD(P)H-hydrate repair enzyme</fullName>
    </recommendedName>
    <alternativeName>
        <fullName evidence="19">Nicotinamide nucleotide repair protein</fullName>
    </alternativeName>
    <domain>
        <recommendedName>
            <fullName evidence="19">ADP-dependent (S)-NAD(P)H-hydrate dehydratase</fullName>
            <ecNumber evidence="19">4.2.1.136</ecNumber>
        </recommendedName>
        <alternativeName>
            <fullName evidence="19">ADP-dependent NAD(P)HX dehydratase</fullName>
        </alternativeName>
    </domain>
    <domain>
        <recommendedName>
            <fullName evidence="19">NAD(P)H-hydrate epimerase</fullName>
            <ecNumber evidence="19">5.1.99.6</ecNumber>
        </recommendedName>
    </domain>
</protein>
<dbReference type="RefSeq" id="WP_143526393.1">
    <property type="nucleotide sequence ID" value="NZ_AP019791.1"/>
</dbReference>
<comment type="catalytic activity">
    <reaction evidence="15 17 19">
        <text>(6S)-NADHX + ADP = AMP + phosphate + NADH + H(+)</text>
        <dbReference type="Rhea" id="RHEA:32223"/>
        <dbReference type="ChEBI" id="CHEBI:15378"/>
        <dbReference type="ChEBI" id="CHEBI:43474"/>
        <dbReference type="ChEBI" id="CHEBI:57945"/>
        <dbReference type="ChEBI" id="CHEBI:64074"/>
        <dbReference type="ChEBI" id="CHEBI:456215"/>
        <dbReference type="ChEBI" id="CHEBI:456216"/>
        <dbReference type="EC" id="4.2.1.136"/>
    </reaction>
</comment>
<evidence type="ECO:0000256" key="16">
    <source>
        <dbReference type="ARBA" id="ARBA00049209"/>
    </source>
</evidence>
<dbReference type="Gene3D" id="3.40.1190.20">
    <property type="match status" value="1"/>
</dbReference>
<comment type="similarity">
    <text evidence="17">Belongs to the NnrD/CARKD family.</text>
</comment>
<dbReference type="InterPro" id="IPR029056">
    <property type="entry name" value="Ribokinase-like"/>
</dbReference>
<dbReference type="PROSITE" id="PS01050">
    <property type="entry name" value="YJEF_C_2"/>
    <property type="match status" value="1"/>
</dbReference>
<comment type="catalytic activity">
    <reaction evidence="16 17 19">
        <text>(6S)-NADPHX + ADP = AMP + phosphate + NADPH + H(+)</text>
        <dbReference type="Rhea" id="RHEA:32235"/>
        <dbReference type="ChEBI" id="CHEBI:15378"/>
        <dbReference type="ChEBI" id="CHEBI:43474"/>
        <dbReference type="ChEBI" id="CHEBI:57783"/>
        <dbReference type="ChEBI" id="CHEBI:64076"/>
        <dbReference type="ChEBI" id="CHEBI:456215"/>
        <dbReference type="ChEBI" id="CHEBI:456216"/>
        <dbReference type="EC" id="4.2.1.136"/>
    </reaction>
</comment>
<dbReference type="PIRSF" id="PIRSF017184">
    <property type="entry name" value="Nnr"/>
    <property type="match status" value="1"/>
</dbReference>